<dbReference type="Proteomes" id="UP000605144">
    <property type="component" value="Unassembled WGS sequence"/>
</dbReference>
<dbReference type="GO" id="GO:0003723">
    <property type="term" value="F:RNA binding"/>
    <property type="evidence" value="ECO:0007669"/>
    <property type="project" value="TreeGrafter"/>
</dbReference>
<evidence type="ECO:0000256" key="7">
    <source>
        <dbReference type="RuleBase" id="RU000492"/>
    </source>
</evidence>
<keyword evidence="5 7" id="KW-0067">ATP-binding</keyword>
<dbReference type="InterPro" id="IPR044742">
    <property type="entry name" value="DEAD/DEAH_RhlB"/>
</dbReference>
<dbReference type="Pfam" id="PF00270">
    <property type="entry name" value="DEAD"/>
    <property type="match status" value="1"/>
</dbReference>
<feature type="compositionally biased region" description="Low complexity" evidence="8">
    <location>
        <begin position="441"/>
        <end position="459"/>
    </location>
</feature>
<dbReference type="InterPro" id="IPR014001">
    <property type="entry name" value="Helicase_ATP-bd"/>
</dbReference>
<reference evidence="12" key="1">
    <citation type="journal article" date="2020" name="ISME J.">
        <title>Gammaproteobacteria mediating utilization of methyl-, sulfur- and petroleum organic compounds in deep ocean hydrothermal plumes.</title>
        <authorList>
            <person name="Zhou Z."/>
            <person name="Liu Y."/>
            <person name="Pan J."/>
            <person name="Cron B.R."/>
            <person name="Toner B.M."/>
            <person name="Anantharaman K."/>
            <person name="Breier J.A."/>
            <person name="Dick G.J."/>
            <person name="Li M."/>
        </authorList>
    </citation>
    <scope>NUCLEOTIDE SEQUENCE</scope>
    <source>
        <strain evidence="12">SZUA-1385</strain>
    </source>
</reference>
<dbReference type="SMART" id="SM00487">
    <property type="entry name" value="DEXDc"/>
    <property type="match status" value="1"/>
</dbReference>
<dbReference type="GO" id="GO:0003724">
    <property type="term" value="F:RNA helicase activity"/>
    <property type="evidence" value="ECO:0007669"/>
    <property type="project" value="UniProtKB-EC"/>
</dbReference>
<dbReference type="PROSITE" id="PS51194">
    <property type="entry name" value="HELICASE_CTER"/>
    <property type="match status" value="1"/>
</dbReference>
<dbReference type="InterPro" id="IPR050547">
    <property type="entry name" value="DEAD_box_RNA_helicases"/>
</dbReference>
<evidence type="ECO:0000259" key="11">
    <source>
        <dbReference type="PROSITE" id="PS51195"/>
    </source>
</evidence>
<evidence type="ECO:0000256" key="5">
    <source>
        <dbReference type="ARBA" id="ARBA00022840"/>
    </source>
</evidence>
<comment type="caution">
    <text evidence="12">The sequence shown here is derived from an EMBL/GenBank/DDBJ whole genome shotgun (WGS) entry which is preliminary data.</text>
</comment>
<dbReference type="Gene3D" id="3.40.50.300">
    <property type="entry name" value="P-loop containing nucleotide triphosphate hydrolases"/>
    <property type="match status" value="2"/>
</dbReference>
<dbReference type="CDD" id="cd18787">
    <property type="entry name" value="SF2_C_DEAD"/>
    <property type="match status" value="1"/>
</dbReference>
<evidence type="ECO:0000256" key="8">
    <source>
        <dbReference type="SAM" id="MobiDB-lite"/>
    </source>
</evidence>
<dbReference type="AlphaFoldDB" id="A0A833DS61"/>
<dbReference type="InterPro" id="IPR011545">
    <property type="entry name" value="DEAD/DEAH_box_helicase_dom"/>
</dbReference>
<dbReference type="GO" id="GO:0005524">
    <property type="term" value="F:ATP binding"/>
    <property type="evidence" value="ECO:0007669"/>
    <property type="project" value="UniProtKB-KW"/>
</dbReference>
<organism evidence="12 13">
    <name type="scientific">Methanothermococcus okinawensis</name>
    <dbReference type="NCBI Taxonomy" id="155863"/>
    <lineage>
        <taxon>Archaea</taxon>
        <taxon>Methanobacteriati</taxon>
        <taxon>Methanobacteriota</taxon>
        <taxon>Methanomada group</taxon>
        <taxon>Methanococci</taxon>
        <taxon>Methanococcales</taxon>
        <taxon>Methanococcaceae</taxon>
        <taxon>Methanothermococcus</taxon>
    </lineage>
</organism>
<evidence type="ECO:0000259" key="9">
    <source>
        <dbReference type="PROSITE" id="PS51192"/>
    </source>
</evidence>
<feature type="region of interest" description="Disordered" evidence="8">
    <location>
        <begin position="437"/>
        <end position="469"/>
    </location>
</feature>
<evidence type="ECO:0000256" key="3">
    <source>
        <dbReference type="ARBA" id="ARBA00022801"/>
    </source>
</evidence>
<protein>
    <recommendedName>
        <fullName evidence="1">RNA helicase</fullName>
        <ecNumber evidence="1">3.6.4.13</ecNumber>
    </recommendedName>
</protein>
<dbReference type="InterPro" id="IPR027417">
    <property type="entry name" value="P-loop_NTPase"/>
</dbReference>
<sequence>MEEFRNLGLSENMINALKRKGFTAPTPIQKKIIPIILNEEMDVVGQAQTGTGKTAAFGIPMVERIEDNSKKIQGIVLTPTRELALQVADEINSLKGNKKVKVLPIYGGQPIFEQIKKLRKGVGIVVGTPGRILDLLKRGDLVLNDVSYVVLDEADEMLDMGFINDIEEILRHTNPNKRMLLFSATLPNKIMKLAKKYMGKYKVISAGERNSQLTTNNVEQYHYSVRNSEKFEVLRRVIDNNNDFYGLVFCKTRADVNELTDKLIDKGYNAEGIHGDIAQNQRERILSKFKNKKSNILVATDVAARGIDINNLTHVINYSLPQNPESYVHRIGRTGRAGKKGVAITFVQPDEFRKLKYIEKIAKTNIKRKEPPTIDEIMEGKKYSVMKKVLDIMKSNDYNEDYLQLANILLEENNCGDAKVVIASLLKYIFNNEFKNERNRSNNNRNYKSNKKFYNNRNNGKFKRNNISK</sequence>
<dbReference type="SMART" id="SM00490">
    <property type="entry name" value="HELICc"/>
    <property type="match status" value="1"/>
</dbReference>
<dbReference type="PROSITE" id="PS51192">
    <property type="entry name" value="HELICASE_ATP_BIND_1"/>
    <property type="match status" value="1"/>
</dbReference>
<name>A0A833DS61_9EURY</name>
<comment type="similarity">
    <text evidence="7">Belongs to the DEAD box helicase family.</text>
</comment>
<dbReference type="GO" id="GO:0140097">
    <property type="term" value="F:catalytic activity, acting on DNA"/>
    <property type="evidence" value="ECO:0007669"/>
    <property type="project" value="UniProtKB-ARBA"/>
</dbReference>
<feature type="domain" description="DEAD-box RNA helicase Q" evidence="11">
    <location>
        <begin position="2"/>
        <end position="30"/>
    </location>
</feature>
<dbReference type="CDD" id="cd00268">
    <property type="entry name" value="DEADc"/>
    <property type="match status" value="1"/>
</dbReference>
<keyword evidence="4 7" id="KW-0347">Helicase</keyword>
<evidence type="ECO:0000313" key="13">
    <source>
        <dbReference type="Proteomes" id="UP000605144"/>
    </source>
</evidence>
<dbReference type="PROSITE" id="PS51195">
    <property type="entry name" value="Q_MOTIF"/>
    <property type="match status" value="1"/>
</dbReference>
<dbReference type="PANTHER" id="PTHR47963:SF8">
    <property type="entry name" value="ATP-DEPENDENT RNA HELICASE DEAD"/>
    <property type="match status" value="1"/>
</dbReference>
<dbReference type="InterPro" id="IPR014014">
    <property type="entry name" value="RNA_helicase_DEAD_Q_motif"/>
</dbReference>
<accession>A0A833DS61</accession>
<dbReference type="GO" id="GO:0016787">
    <property type="term" value="F:hydrolase activity"/>
    <property type="evidence" value="ECO:0007669"/>
    <property type="project" value="UniProtKB-KW"/>
</dbReference>
<feature type="domain" description="Helicase ATP-binding" evidence="9">
    <location>
        <begin position="34"/>
        <end position="204"/>
    </location>
</feature>
<dbReference type="PANTHER" id="PTHR47963">
    <property type="entry name" value="DEAD-BOX ATP-DEPENDENT RNA HELICASE 47, MITOCHONDRIAL"/>
    <property type="match status" value="1"/>
</dbReference>
<proteinExistence type="inferred from homology"/>
<dbReference type="InterPro" id="IPR001650">
    <property type="entry name" value="Helicase_C-like"/>
</dbReference>
<dbReference type="Pfam" id="PF00271">
    <property type="entry name" value="Helicase_C"/>
    <property type="match status" value="1"/>
</dbReference>
<feature type="short sequence motif" description="Q motif" evidence="6">
    <location>
        <begin position="2"/>
        <end position="30"/>
    </location>
</feature>
<evidence type="ECO:0000313" key="12">
    <source>
        <dbReference type="EMBL" id="HIP17412.1"/>
    </source>
</evidence>
<dbReference type="PROSITE" id="PS00039">
    <property type="entry name" value="DEAD_ATP_HELICASE"/>
    <property type="match status" value="1"/>
</dbReference>
<dbReference type="InterPro" id="IPR000629">
    <property type="entry name" value="RNA-helicase_DEAD-box_CS"/>
</dbReference>
<dbReference type="EC" id="3.6.4.13" evidence="1"/>
<dbReference type="SUPFAM" id="SSF52540">
    <property type="entry name" value="P-loop containing nucleoside triphosphate hydrolases"/>
    <property type="match status" value="1"/>
</dbReference>
<keyword evidence="3 7" id="KW-0378">Hydrolase</keyword>
<evidence type="ECO:0000259" key="10">
    <source>
        <dbReference type="PROSITE" id="PS51194"/>
    </source>
</evidence>
<evidence type="ECO:0000256" key="4">
    <source>
        <dbReference type="ARBA" id="ARBA00022806"/>
    </source>
</evidence>
<feature type="domain" description="Helicase C-terminal" evidence="10">
    <location>
        <begin position="217"/>
        <end position="378"/>
    </location>
</feature>
<feature type="compositionally biased region" description="Basic residues" evidence="8">
    <location>
        <begin position="460"/>
        <end position="469"/>
    </location>
</feature>
<evidence type="ECO:0000256" key="6">
    <source>
        <dbReference type="PROSITE-ProRule" id="PRU00552"/>
    </source>
</evidence>
<keyword evidence="2 7" id="KW-0547">Nucleotide-binding</keyword>
<gene>
    <name evidence="12" type="ORF">EYG76_03820</name>
</gene>
<dbReference type="EMBL" id="DQSV01000074">
    <property type="protein sequence ID" value="HIP17412.1"/>
    <property type="molecule type" value="Genomic_DNA"/>
</dbReference>
<evidence type="ECO:0000256" key="1">
    <source>
        <dbReference type="ARBA" id="ARBA00012552"/>
    </source>
</evidence>
<evidence type="ECO:0000256" key="2">
    <source>
        <dbReference type="ARBA" id="ARBA00022741"/>
    </source>
</evidence>